<organism evidence="2">
    <name type="scientific">Chaetoceros debilis</name>
    <dbReference type="NCBI Taxonomy" id="122233"/>
    <lineage>
        <taxon>Eukaryota</taxon>
        <taxon>Sar</taxon>
        <taxon>Stramenopiles</taxon>
        <taxon>Ochrophyta</taxon>
        <taxon>Bacillariophyta</taxon>
        <taxon>Coscinodiscophyceae</taxon>
        <taxon>Chaetocerotophycidae</taxon>
        <taxon>Chaetocerotales</taxon>
        <taxon>Chaetocerotaceae</taxon>
        <taxon>Chaetoceros</taxon>
    </lineage>
</organism>
<keyword evidence="1" id="KW-0812">Transmembrane</keyword>
<evidence type="ECO:0000313" key="2">
    <source>
        <dbReference type="EMBL" id="CAE0472097.1"/>
    </source>
</evidence>
<proteinExistence type="predicted"/>
<dbReference type="EMBL" id="HBIO01021974">
    <property type="protein sequence ID" value="CAE0472097.1"/>
    <property type="molecule type" value="Transcribed_RNA"/>
</dbReference>
<keyword evidence="1" id="KW-0472">Membrane</keyword>
<gene>
    <name evidence="2" type="ORF">CDEB00056_LOCUS16950</name>
</gene>
<sequence length="434" mass="49009">MVKISRNTKSSTRRKSRKWLLLIPSFMLLAFLLYAFLFFSGRLTEETTALDEIFSSGQPPDDNAKDTKKAQGIVYPYPAPDGATPIMKPAFGAHRLHADAVFALAEGHDLQTFIPFVESLKSTEFTGDLVLGISAMDQLKPGVEQYLKSHDDDGINVVAYTSTWICHDGQGKIVQGANSGIRPCKLVGMFADEKKGGVIKDPREARPVATARYDLYWCWSLNYSKHSWIMLIDSRDTYFQLHPFVTVQRESNPKRPDGLLYLFEENAEVSRIKDSSYNRRWLNGAYGKEKVKSFSNKAIICSGSTMGEQVAIESYLRGMVAQFDNTKCKMKGCDQGFHNYLWYSGELSKAQGVREVIVSEQGKGIINNLAVLRTKPLREWGILNEFNGTIEVLNWDKSVSAVAHQYDRDKEMNTFIKGVRKQLIKTYAAEMKKT</sequence>
<feature type="transmembrane region" description="Helical" evidence="1">
    <location>
        <begin position="20"/>
        <end position="39"/>
    </location>
</feature>
<protein>
    <submittedName>
        <fullName evidence="2">Uncharacterized protein</fullName>
    </submittedName>
</protein>
<dbReference type="AlphaFoldDB" id="A0A7S3QBD2"/>
<keyword evidence="1" id="KW-1133">Transmembrane helix</keyword>
<reference evidence="2" key="1">
    <citation type="submission" date="2021-01" db="EMBL/GenBank/DDBJ databases">
        <authorList>
            <person name="Corre E."/>
            <person name="Pelletier E."/>
            <person name="Niang G."/>
            <person name="Scheremetjew M."/>
            <person name="Finn R."/>
            <person name="Kale V."/>
            <person name="Holt S."/>
            <person name="Cochrane G."/>
            <person name="Meng A."/>
            <person name="Brown T."/>
            <person name="Cohen L."/>
        </authorList>
    </citation>
    <scope>NUCLEOTIDE SEQUENCE</scope>
    <source>
        <strain evidence="2">MM31A-1</strain>
    </source>
</reference>
<accession>A0A7S3QBD2</accession>
<evidence type="ECO:0000256" key="1">
    <source>
        <dbReference type="SAM" id="Phobius"/>
    </source>
</evidence>
<name>A0A7S3QBD2_9STRA</name>